<dbReference type="InterPro" id="IPR038375">
    <property type="entry name" value="NDUFAF7_sf"/>
</dbReference>
<evidence type="ECO:0000256" key="1">
    <source>
        <dbReference type="ARBA" id="ARBA00022603"/>
    </source>
</evidence>
<dbReference type="OrthoDB" id="9794208at2"/>
<reference evidence="3 4" key="1">
    <citation type="submission" date="2020-07" db="EMBL/GenBank/DDBJ databases">
        <title>Taxonomic revisions and descriptions of new bacterial species based on genomic comparisons in the high-G+C-content subgroup of the family Alcaligenaceae.</title>
        <authorList>
            <person name="Szabo A."/>
            <person name="Felfoldi T."/>
        </authorList>
    </citation>
    <scope>NUCLEOTIDE SEQUENCE [LARGE SCALE GENOMIC DNA]</scope>
    <source>
        <strain evidence="3 4">DSM 25667</strain>
    </source>
</reference>
<evidence type="ECO:0000256" key="2">
    <source>
        <dbReference type="ARBA" id="ARBA00022679"/>
    </source>
</evidence>
<accession>A0A853GS02</accession>
<dbReference type="Gene3D" id="3.40.50.12710">
    <property type="match status" value="1"/>
</dbReference>
<organism evidence="3 4">
    <name type="scientific">Pollutimonas harenae</name>
    <dbReference type="NCBI Taxonomy" id="657015"/>
    <lineage>
        <taxon>Bacteria</taxon>
        <taxon>Pseudomonadati</taxon>
        <taxon>Pseudomonadota</taxon>
        <taxon>Betaproteobacteria</taxon>
        <taxon>Burkholderiales</taxon>
        <taxon>Alcaligenaceae</taxon>
        <taxon>Pollutimonas</taxon>
    </lineage>
</organism>
<dbReference type="Pfam" id="PF02636">
    <property type="entry name" value="Methyltransf_28"/>
    <property type="match status" value="1"/>
</dbReference>
<dbReference type="InterPro" id="IPR029063">
    <property type="entry name" value="SAM-dependent_MTases_sf"/>
</dbReference>
<dbReference type="PANTHER" id="PTHR12049">
    <property type="entry name" value="PROTEIN ARGININE METHYLTRANSFERASE NDUFAF7, MITOCHONDRIAL"/>
    <property type="match status" value="1"/>
</dbReference>
<comment type="caution">
    <text evidence="3">The sequence shown here is derived from an EMBL/GenBank/DDBJ whole genome shotgun (WGS) entry which is preliminary data.</text>
</comment>
<dbReference type="InterPro" id="IPR003788">
    <property type="entry name" value="NDUFAF7"/>
</dbReference>
<dbReference type="SUPFAM" id="SSF53335">
    <property type="entry name" value="S-adenosyl-L-methionine-dependent methyltransferases"/>
    <property type="match status" value="1"/>
</dbReference>
<proteinExistence type="predicted"/>
<keyword evidence="2 3" id="KW-0808">Transferase</keyword>
<dbReference type="GO" id="GO:0035243">
    <property type="term" value="F:protein-arginine omega-N symmetric methyltransferase activity"/>
    <property type="evidence" value="ECO:0007669"/>
    <property type="project" value="TreeGrafter"/>
</dbReference>
<protein>
    <submittedName>
        <fullName evidence="3">SAM-dependent methyltransferase</fullName>
    </submittedName>
</protein>
<evidence type="ECO:0000313" key="4">
    <source>
        <dbReference type="Proteomes" id="UP000554144"/>
    </source>
</evidence>
<dbReference type="AlphaFoldDB" id="A0A853GS02"/>
<keyword evidence="1 3" id="KW-0489">Methyltransferase</keyword>
<dbReference type="EMBL" id="JACCEV010000001">
    <property type="protein sequence ID" value="NYT84937.1"/>
    <property type="molecule type" value="Genomic_DNA"/>
</dbReference>
<dbReference type="PANTHER" id="PTHR12049:SF7">
    <property type="entry name" value="PROTEIN ARGININE METHYLTRANSFERASE NDUFAF7, MITOCHONDRIAL"/>
    <property type="match status" value="1"/>
</dbReference>
<dbReference type="Proteomes" id="UP000554144">
    <property type="component" value="Unassembled WGS sequence"/>
</dbReference>
<keyword evidence="4" id="KW-1185">Reference proteome</keyword>
<dbReference type="RefSeq" id="WP_130037686.1">
    <property type="nucleotide sequence ID" value="NZ_JACCEV010000001.1"/>
</dbReference>
<gene>
    <name evidence="3" type="ORF">H0A62_04900</name>
</gene>
<dbReference type="GO" id="GO:0032259">
    <property type="term" value="P:methylation"/>
    <property type="evidence" value="ECO:0007669"/>
    <property type="project" value="UniProtKB-KW"/>
</dbReference>
<evidence type="ECO:0000313" key="3">
    <source>
        <dbReference type="EMBL" id="NYT84937.1"/>
    </source>
</evidence>
<name>A0A853GS02_9BURK</name>
<sequence>MKSNSTQSPSLPVPDAEAYAHQQAVERHLGQQIQASESGFLPFEQWMDAALYAPGLGYYAAGNTKFGSTLPTGDFTTAPELTPLFAQTLARQVAQVLQASDSHTVLEFGAGSGSMAAAMIPALRELGLQPVYQILEVSGDLQQRQKQRLEPLGDAVQWLTALPQEFSGCILANEVLDAMPVTLFSWDQRGDLQELGVRTAPPNATGDGDDPFELAQRAASSQLHNILAQRMPPLPGYQSEINLRAEAWIREMGTWLKRGAALLIDYGFPQREYYHPQRAEGTLMCHYRHHAHAQPLLYTGLQDITAHVDFTAMADAALEGGLNVLGYTSQARFLMNAGLPELLAQASRIDSATAAHGHTLSAVQKLLSEAEMGELFKVLAIGRDIDQPLIGFIRGDRLNRL</sequence>